<dbReference type="SUPFAM" id="SSF158472">
    <property type="entry name" value="HAMP domain-like"/>
    <property type="match status" value="1"/>
</dbReference>
<reference evidence="11" key="1">
    <citation type="journal article" date="2014" name="Int. J. Syst. Evol. Microbiol.">
        <title>Complete genome sequence of Corynebacterium casei LMG S-19264T (=DSM 44701T), isolated from a smear-ripened cheese.</title>
        <authorList>
            <consortium name="US DOE Joint Genome Institute (JGI-PGF)"/>
            <person name="Walter F."/>
            <person name="Albersmeier A."/>
            <person name="Kalinowski J."/>
            <person name="Ruckert C."/>
        </authorList>
    </citation>
    <scope>NUCLEOTIDE SEQUENCE</scope>
    <source>
        <strain evidence="11">CCM 7897</strain>
    </source>
</reference>
<dbReference type="PROSITE" id="PS50885">
    <property type="entry name" value="HAMP"/>
    <property type="match status" value="1"/>
</dbReference>
<evidence type="ECO:0000259" key="8">
    <source>
        <dbReference type="PROSITE" id="PS50111"/>
    </source>
</evidence>
<keyword evidence="2" id="KW-1003">Cell membrane</keyword>
<protein>
    <submittedName>
        <fullName evidence="11">Methyl-accepting chemotaxis protein</fullName>
    </submittedName>
</protein>
<proteinExistence type="inferred from homology"/>
<dbReference type="Gene3D" id="1.10.287.950">
    <property type="entry name" value="Methyl-accepting chemotaxis protein"/>
    <property type="match status" value="1"/>
</dbReference>
<keyword evidence="6" id="KW-0175">Coiled coil</keyword>
<keyword evidence="7" id="KW-0812">Transmembrane</keyword>
<dbReference type="Proteomes" id="UP000606044">
    <property type="component" value="Unassembled WGS sequence"/>
</dbReference>
<dbReference type="PANTHER" id="PTHR32089">
    <property type="entry name" value="METHYL-ACCEPTING CHEMOTAXIS PROTEIN MCPB"/>
    <property type="match status" value="1"/>
</dbReference>
<feature type="domain" description="Methyl-accepting transducer" evidence="8">
    <location>
        <begin position="441"/>
        <end position="677"/>
    </location>
</feature>
<sequence>MFKRISVRALLTSVIALLATGLVTVLATGAWESARTYQIAARIADVTRVSQDVFTSLHNLRLDRAAALRDLPADRIFTTLTPQLETSRKAELPALHASIAGLRSLDLPGQAALTTDLQRSVDRLEALHKETTAALARPKAERRADLVTEYGKDTQALLDLLDRISAELLKSVKLQDAYVDQLLQIKQLAWSTRNAAGDTALLVSNPLAGRPLVKEPMIRYTALTSQIETTWAVLTDFAASFDLPSELTTRIDAAKREFFNPTFLDLRLNTLKALIAGTPPGITAEQWIPLAVSKLAYFQAVAQTALDAAEQHAIARQDTAYQAMLIQIALLVLAAAIGIAMILVVARRVSRPLVRLTDGMKRLAAGDLSVAIPDTGRSDEVGAMTQAVLVFREQMARNAQLELENEDTRQRAEAERQRAMQALADDFEQAVGGIIRSVSTSSGTLHQTAQTMSTAARETSSRSTAVAAAAEQASTNVVMVASSAEELGTSVDEIARQVEQSAMLSANAVSEAAKTGAVIRELAQAATRIGDFIVLISNIAAQTNLLALNATIEAARAGDAGKGFAVVASEVKELASQTGKATEEIEAQISAIQRTTSQAVQVIEGVSGQIQQMSDVATGISAAVEQQGVATREIVRNVEQAATGTNTVTGHIADVARTADETGTAAGRVLDASSTLSEQARQLETQMQRFLGTIRAA</sequence>
<dbReference type="GO" id="GO:0005886">
    <property type="term" value="C:plasma membrane"/>
    <property type="evidence" value="ECO:0007669"/>
    <property type="project" value="UniProtKB-SubCell"/>
</dbReference>
<comment type="similarity">
    <text evidence="4">Belongs to the methyl-accepting chemotaxis (MCP) protein family.</text>
</comment>
<dbReference type="Gene3D" id="6.10.340.10">
    <property type="match status" value="1"/>
</dbReference>
<evidence type="ECO:0000259" key="10">
    <source>
        <dbReference type="PROSITE" id="PS50885"/>
    </source>
</evidence>
<keyword evidence="2" id="KW-0997">Cell inner membrane</keyword>
<keyword evidence="12" id="KW-1185">Reference proteome</keyword>
<feature type="transmembrane region" description="Helical" evidence="7">
    <location>
        <begin position="324"/>
        <end position="346"/>
    </location>
</feature>
<name>A0A917BUU8_9HYPH</name>
<evidence type="ECO:0000256" key="3">
    <source>
        <dbReference type="ARBA" id="ARBA00023224"/>
    </source>
</evidence>
<comment type="subcellular location">
    <subcellularLocation>
        <location evidence="1">Cell inner membrane</location>
        <topology evidence="1">Multi-pass membrane protein</topology>
    </subcellularLocation>
</comment>
<dbReference type="InterPro" id="IPR004089">
    <property type="entry name" value="MCPsignal_dom"/>
</dbReference>
<keyword evidence="7" id="KW-1133">Transmembrane helix</keyword>
<dbReference type="AlphaFoldDB" id="A0A917BUU8"/>
<dbReference type="CDD" id="cd06225">
    <property type="entry name" value="HAMP"/>
    <property type="match status" value="1"/>
</dbReference>
<evidence type="ECO:0000256" key="2">
    <source>
        <dbReference type="ARBA" id="ARBA00022519"/>
    </source>
</evidence>
<evidence type="ECO:0000256" key="7">
    <source>
        <dbReference type="SAM" id="Phobius"/>
    </source>
</evidence>
<evidence type="ECO:0000313" key="12">
    <source>
        <dbReference type="Proteomes" id="UP000606044"/>
    </source>
</evidence>
<dbReference type="PROSITE" id="PS50111">
    <property type="entry name" value="CHEMOTAXIS_TRANSDUC_2"/>
    <property type="match status" value="1"/>
</dbReference>
<dbReference type="SUPFAM" id="SSF58104">
    <property type="entry name" value="Methyl-accepting chemotaxis protein (MCP) signaling domain"/>
    <property type="match status" value="1"/>
</dbReference>
<dbReference type="PANTHER" id="PTHR32089:SF112">
    <property type="entry name" value="LYSOZYME-LIKE PROTEIN-RELATED"/>
    <property type="match status" value="1"/>
</dbReference>
<comment type="caution">
    <text evidence="11">The sequence shown here is derived from an EMBL/GenBank/DDBJ whole genome shotgun (WGS) entry which is preliminary data.</text>
</comment>
<evidence type="ECO:0000256" key="5">
    <source>
        <dbReference type="PROSITE-ProRule" id="PRU00284"/>
    </source>
</evidence>
<dbReference type="InterPro" id="IPR000727">
    <property type="entry name" value="T_SNARE_dom"/>
</dbReference>
<dbReference type="InterPro" id="IPR003660">
    <property type="entry name" value="HAMP_dom"/>
</dbReference>
<dbReference type="Pfam" id="PF00015">
    <property type="entry name" value="MCPsignal"/>
    <property type="match status" value="1"/>
</dbReference>
<keyword evidence="7" id="KW-0472">Membrane</keyword>
<evidence type="ECO:0000313" key="11">
    <source>
        <dbReference type="EMBL" id="GGF57124.1"/>
    </source>
</evidence>
<feature type="domain" description="HAMP" evidence="10">
    <location>
        <begin position="347"/>
        <end position="400"/>
    </location>
</feature>
<evidence type="ECO:0000256" key="6">
    <source>
        <dbReference type="SAM" id="Coils"/>
    </source>
</evidence>
<dbReference type="PROSITE" id="PS50192">
    <property type="entry name" value="T_SNARE"/>
    <property type="match status" value="1"/>
</dbReference>
<dbReference type="Pfam" id="PF00672">
    <property type="entry name" value="HAMP"/>
    <property type="match status" value="1"/>
</dbReference>
<organism evidence="11 12">
    <name type="scientific">Azorhizobium oxalatiphilum</name>
    <dbReference type="NCBI Taxonomy" id="980631"/>
    <lineage>
        <taxon>Bacteria</taxon>
        <taxon>Pseudomonadati</taxon>
        <taxon>Pseudomonadota</taxon>
        <taxon>Alphaproteobacteria</taxon>
        <taxon>Hyphomicrobiales</taxon>
        <taxon>Xanthobacteraceae</taxon>
        <taxon>Azorhizobium</taxon>
    </lineage>
</organism>
<dbReference type="SMART" id="SM00283">
    <property type="entry name" value="MA"/>
    <property type="match status" value="1"/>
</dbReference>
<reference evidence="11" key="2">
    <citation type="submission" date="2020-09" db="EMBL/GenBank/DDBJ databases">
        <authorList>
            <person name="Sun Q."/>
            <person name="Sedlacek I."/>
        </authorList>
    </citation>
    <scope>NUCLEOTIDE SEQUENCE</scope>
    <source>
        <strain evidence="11">CCM 7897</strain>
    </source>
</reference>
<accession>A0A917BUU8</accession>
<dbReference type="GO" id="GO:0007165">
    <property type="term" value="P:signal transduction"/>
    <property type="evidence" value="ECO:0007669"/>
    <property type="project" value="UniProtKB-KW"/>
</dbReference>
<feature type="domain" description="T-SNARE coiled-coil homology" evidence="9">
    <location>
        <begin position="593"/>
        <end position="655"/>
    </location>
</feature>
<keyword evidence="3 5" id="KW-0807">Transducer</keyword>
<dbReference type="EMBL" id="BMCT01000001">
    <property type="protein sequence ID" value="GGF57124.1"/>
    <property type="molecule type" value="Genomic_DNA"/>
</dbReference>
<evidence type="ECO:0000256" key="1">
    <source>
        <dbReference type="ARBA" id="ARBA00004429"/>
    </source>
</evidence>
<feature type="coiled-coil region" evidence="6">
    <location>
        <begin position="391"/>
        <end position="418"/>
    </location>
</feature>
<gene>
    <name evidence="11" type="ORF">GCM10007301_16030</name>
</gene>
<evidence type="ECO:0000259" key="9">
    <source>
        <dbReference type="PROSITE" id="PS50192"/>
    </source>
</evidence>
<evidence type="ECO:0000256" key="4">
    <source>
        <dbReference type="ARBA" id="ARBA00029447"/>
    </source>
</evidence>
<dbReference type="SMART" id="SM00304">
    <property type="entry name" value="HAMP"/>
    <property type="match status" value="1"/>
</dbReference>